<dbReference type="HAMAP" id="MF_00478">
    <property type="entry name" value="RsxE_RnfE"/>
    <property type="match status" value="1"/>
</dbReference>
<reference evidence="9 10" key="1">
    <citation type="submission" date="2020-08" db="EMBL/GenBank/DDBJ databases">
        <title>Genome public.</title>
        <authorList>
            <person name="Liu C."/>
            <person name="Sun Q."/>
        </authorList>
    </citation>
    <scope>NUCLEOTIDE SEQUENCE [LARGE SCALE GENOMIC DNA]</scope>
    <source>
        <strain evidence="9 10">NSJ-27</strain>
    </source>
</reference>
<feature type="transmembrane region" description="Helical" evidence="8">
    <location>
        <begin position="70"/>
        <end position="90"/>
    </location>
</feature>
<accession>A0ABR7INW5</accession>
<comment type="subunit">
    <text evidence="8">The complex is composed of six subunits: RnfA, RnfB, RnfC, RnfD, RnfE and RnfG.</text>
</comment>
<evidence type="ECO:0000256" key="7">
    <source>
        <dbReference type="ARBA" id="ARBA00023136"/>
    </source>
</evidence>
<dbReference type="Proteomes" id="UP000649151">
    <property type="component" value="Unassembled WGS sequence"/>
</dbReference>
<comment type="caution">
    <text evidence="9">The sequence shown here is derived from an EMBL/GenBank/DDBJ whole genome shotgun (WGS) entry which is preliminary data.</text>
</comment>
<feature type="transmembrane region" description="Helical" evidence="8">
    <location>
        <begin position="39"/>
        <end position="58"/>
    </location>
</feature>
<dbReference type="InterPro" id="IPR010968">
    <property type="entry name" value="RnfE"/>
</dbReference>
<evidence type="ECO:0000313" key="10">
    <source>
        <dbReference type="Proteomes" id="UP000649151"/>
    </source>
</evidence>
<protein>
    <recommendedName>
        <fullName evidence="8">Ion-translocating oxidoreductase complex subunit E</fullName>
        <ecNumber evidence="8">7.-.-.-</ecNumber>
    </recommendedName>
    <alternativeName>
        <fullName evidence="8">Rnf electron transport complex subunit E</fullName>
    </alternativeName>
</protein>
<keyword evidence="2 8" id="KW-0813">Transport</keyword>
<dbReference type="RefSeq" id="WP_069988444.1">
    <property type="nucleotide sequence ID" value="NZ_JACOQK010000001.1"/>
</dbReference>
<evidence type="ECO:0000256" key="6">
    <source>
        <dbReference type="ARBA" id="ARBA00022989"/>
    </source>
</evidence>
<dbReference type="EC" id="7.-.-.-" evidence="8"/>
<organism evidence="9 10">
    <name type="scientific">Clostridium facile</name>
    <dbReference type="NCBI Taxonomy" id="2763035"/>
    <lineage>
        <taxon>Bacteria</taxon>
        <taxon>Bacillati</taxon>
        <taxon>Bacillota</taxon>
        <taxon>Clostridia</taxon>
        <taxon>Eubacteriales</taxon>
        <taxon>Clostridiaceae</taxon>
        <taxon>Clostridium</taxon>
    </lineage>
</organism>
<sequence>MSNMKIFINGLIKENPVLVLMIGMCPSLAVTTAASNGIGMGLATTFVLLGSNIVISLLKKVIPGEVRLPAYIVIIAGFVTIIGFLLERYFPDLNKALGLYVALIVVNCIILMRAETFASKNSVGKSAIDALGTGLGFTLALVVIGSIREIFGVGTWFNLQVLPESIPPMTIFINPAGGFFVMGIVIAVVNKLTKGKVAKKKKACPSCEGCNGCGGAE</sequence>
<keyword evidence="6 8" id="KW-1133">Transmembrane helix</keyword>
<comment type="subcellular location">
    <subcellularLocation>
        <location evidence="8">Cell membrane</location>
        <topology evidence="8">Multi-pass membrane protein</topology>
    </subcellularLocation>
    <subcellularLocation>
        <location evidence="1">Endomembrane system</location>
        <topology evidence="1">Multi-pass membrane protein</topology>
    </subcellularLocation>
</comment>
<dbReference type="PANTHER" id="PTHR30586">
    <property type="entry name" value="ELECTRON TRANSPORT COMPLEX PROTEIN RNFE"/>
    <property type="match status" value="1"/>
</dbReference>
<evidence type="ECO:0000256" key="3">
    <source>
        <dbReference type="ARBA" id="ARBA00022692"/>
    </source>
</evidence>
<evidence type="ECO:0000256" key="8">
    <source>
        <dbReference type="HAMAP-Rule" id="MF_00478"/>
    </source>
</evidence>
<dbReference type="PIRSF" id="PIRSF006102">
    <property type="entry name" value="NQR_DE"/>
    <property type="match status" value="1"/>
</dbReference>
<evidence type="ECO:0000256" key="1">
    <source>
        <dbReference type="ARBA" id="ARBA00004127"/>
    </source>
</evidence>
<feature type="transmembrane region" description="Helical" evidence="8">
    <location>
        <begin position="171"/>
        <end position="192"/>
    </location>
</feature>
<keyword evidence="4 8" id="KW-1278">Translocase</keyword>
<keyword evidence="8" id="KW-1003">Cell membrane</keyword>
<evidence type="ECO:0000256" key="5">
    <source>
        <dbReference type="ARBA" id="ARBA00022982"/>
    </source>
</evidence>
<dbReference type="InterPro" id="IPR003667">
    <property type="entry name" value="NqrDE/RnfAE"/>
</dbReference>
<comment type="function">
    <text evidence="8">Part of a membrane-bound complex that couples electron transfer with translocation of ions across the membrane.</text>
</comment>
<evidence type="ECO:0000256" key="4">
    <source>
        <dbReference type="ARBA" id="ARBA00022967"/>
    </source>
</evidence>
<proteinExistence type="inferred from homology"/>
<keyword evidence="5 8" id="KW-0249">Electron transport</keyword>
<dbReference type="NCBIfam" id="TIGR01948">
    <property type="entry name" value="rnfE"/>
    <property type="match status" value="1"/>
</dbReference>
<comment type="similarity">
    <text evidence="8">Belongs to the NqrDE/RnfAE family.</text>
</comment>
<dbReference type="PANTHER" id="PTHR30586:SF0">
    <property type="entry name" value="ION-TRANSLOCATING OXIDOREDUCTASE COMPLEX SUBUNIT E"/>
    <property type="match status" value="1"/>
</dbReference>
<feature type="transmembrane region" description="Helical" evidence="8">
    <location>
        <begin position="96"/>
        <end position="114"/>
    </location>
</feature>
<evidence type="ECO:0000313" key="9">
    <source>
        <dbReference type="EMBL" id="MBC5786818.1"/>
    </source>
</evidence>
<dbReference type="Pfam" id="PF02508">
    <property type="entry name" value="Rnf-Nqr"/>
    <property type="match status" value="1"/>
</dbReference>
<evidence type="ECO:0000256" key="2">
    <source>
        <dbReference type="ARBA" id="ARBA00022448"/>
    </source>
</evidence>
<name>A0ABR7INW5_9CLOT</name>
<feature type="transmembrane region" description="Helical" evidence="8">
    <location>
        <begin position="126"/>
        <end position="151"/>
    </location>
</feature>
<dbReference type="EMBL" id="JACOQK010000001">
    <property type="protein sequence ID" value="MBC5786818.1"/>
    <property type="molecule type" value="Genomic_DNA"/>
</dbReference>
<keyword evidence="3 8" id="KW-0812">Transmembrane</keyword>
<keyword evidence="10" id="KW-1185">Reference proteome</keyword>
<dbReference type="NCBIfam" id="NF009070">
    <property type="entry name" value="PRK12405.1"/>
    <property type="match status" value="1"/>
</dbReference>
<keyword evidence="7 8" id="KW-0472">Membrane</keyword>
<gene>
    <name evidence="8" type="primary">rnfE</name>
    <name evidence="9" type="ORF">H8Z77_02125</name>
</gene>